<evidence type="ECO:0000313" key="1">
    <source>
        <dbReference type="EMBL" id="CAG7828408.1"/>
    </source>
</evidence>
<keyword evidence="2" id="KW-1185">Reference proteome</keyword>
<name>A0A8J2LAB7_9HEXA</name>
<sequence length="59" mass="7076">SIIQRDNSRVKIARTQFYNRQSRLLGFKIERKMESSQIGRDSTECRNNRNLECNKWKDG</sequence>
<dbReference type="AlphaFoldDB" id="A0A8J2LAB7"/>
<evidence type="ECO:0000313" key="2">
    <source>
        <dbReference type="Proteomes" id="UP000708208"/>
    </source>
</evidence>
<comment type="caution">
    <text evidence="1">The sequence shown here is derived from an EMBL/GenBank/DDBJ whole genome shotgun (WGS) entry which is preliminary data.</text>
</comment>
<reference evidence="1" key="1">
    <citation type="submission" date="2021-06" db="EMBL/GenBank/DDBJ databases">
        <authorList>
            <person name="Hodson N. C."/>
            <person name="Mongue J. A."/>
            <person name="Jaron S. K."/>
        </authorList>
    </citation>
    <scope>NUCLEOTIDE SEQUENCE</scope>
</reference>
<dbReference type="EMBL" id="CAJVCH010547392">
    <property type="protein sequence ID" value="CAG7828408.1"/>
    <property type="molecule type" value="Genomic_DNA"/>
</dbReference>
<dbReference type="Proteomes" id="UP000708208">
    <property type="component" value="Unassembled WGS sequence"/>
</dbReference>
<protein>
    <submittedName>
        <fullName evidence="1">Uncharacterized protein</fullName>
    </submittedName>
</protein>
<proteinExistence type="predicted"/>
<organism evidence="1 2">
    <name type="scientific">Allacma fusca</name>
    <dbReference type="NCBI Taxonomy" id="39272"/>
    <lineage>
        <taxon>Eukaryota</taxon>
        <taxon>Metazoa</taxon>
        <taxon>Ecdysozoa</taxon>
        <taxon>Arthropoda</taxon>
        <taxon>Hexapoda</taxon>
        <taxon>Collembola</taxon>
        <taxon>Symphypleona</taxon>
        <taxon>Sminthuridae</taxon>
        <taxon>Allacma</taxon>
    </lineage>
</organism>
<feature type="non-terminal residue" evidence="1">
    <location>
        <position position="59"/>
    </location>
</feature>
<gene>
    <name evidence="1" type="ORF">AFUS01_LOCUS38338</name>
</gene>
<accession>A0A8J2LAB7</accession>